<reference evidence="1" key="1">
    <citation type="submission" date="2020-09" db="EMBL/GenBank/DDBJ databases">
        <title>Desulfogranum mesoprofundum gen. nov., sp. nov., a novel mesophilic, sulfate-reducing chemolithoautotroph isolated from a deep-sea hydrothermal vent chimney in the Suiyo Seamount.</title>
        <authorList>
            <person name="Hashimoto Y."/>
            <person name="Nakagawa S."/>
        </authorList>
    </citation>
    <scope>NUCLEOTIDE SEQUENCE</scope>
    <source>
        <strain evidence="1">KT2</strain>
    </source>
</reference>
<dbReference type="AlphaFoldDB" id="A0A8D5FX92"/>
<evidence type="ECO:0000313" key="2">
    <source>
        <dbReference type="Proteomes" id="UP000826725"/>
    </source>
</evidence>
<gene>
    <name evidence="1" type="ORF">DGMP_23300</name>
</gene>
<proteinExistence type="predicted"/>
<dbReference type="RefSeq" id="WP_228854066.1">
    <property type="nucleotide sequence ID" value="NZ_AP024086.1"/>
</dbReference>
<evidence type="ECO:0000313" key="1">
    <source>
        <dbReference type="EMBL" id="BCL61637.1"/>
    </source>
</evidence>
<evidence type="ECO:0008006" key="3">
    <source>
        <dbReference type="Google" id="ProtNLM"/>
    </source>
</evidence>
<organism evidence="1 2">
    <name type="scientific">Desulfomarina profundi</name>
    <dbReference type="NCBI Taxonomy" id="2772557"/>
    <lineage>
        <taxon>Bacteria</taxon>
        <taxon>Pseudomonadati</taxon>
        <taxon>Thermodesulfobacteriota</taxon>
        <taxon>Desulfobulbia</taxon>
        <taxon>Desulfobulbales</taxon>
        <taxon>Desulfobulbaceae</taxon>
        <taxon>Desulfomarina</taxon>
    </lineage>
</organism>
<keyword evidence="2" id="KW-1185">Reference proteome</keyword>
<protein>
    <recommendedName>
        <fullName evidence="3">HTH cro/C1-type domain-containing protein</fullName>
    </recommendedName>
</protein>
<sequence length="144" mass="16729">MKIDEVPQDNGMIADHGHEICYAVDENGRYRLVPSLGWEAKNIVNDQAWEVISSEAEKMYTLAKKGKVSPLAYYQVKHQMDLTLLAKYVSLPRWRVRRHMKPAVFHKLPTRILQKYCSVFGISMDELLNLPESFSHQQVKNRLT</sequence>
<accession>A0A8D5FX92</accession>
<name>A0A8D5FX92_9BACT</name>
<dbReference type="KEGG" id="dbk:DGMP_23300"/>
<dbReference type="EMBL" id="AP024086">
    <property type="protein sequence ID" value="BCL61637.1"/>
    <property type="molecule type" value="Genomic_DNA"/>
</dbReference>
<dbReference type="Proteomes" id="UP000826725">
    <property type="component" value="Chromosome"/>
</dbReference>